<proteinExistence type="predicted"/>
<organism evidence="4 5">
    <name type="scientific">Candidatus Rhodobacter oscarellae</name>
    <dbReference type="NCBI Taxonomy" id="1675527"/>
    <lineage>
        <taxon>Bacteria</taxon>
        <taxon>Pseudomonadati</taxon>
        <taxon>Pseudomonadota</taxon>
        <taxon>Alphaproteobacteria</taxon>
        <taxon>Rhodobacterales</taxon>
        <taxon>Rhodobacter group</taxon>
        <taxon>Rhodobacter</taxon>
    </lineage>
</organism>
<dbReference type="Proteomes" id="UP000037178">
    <property type="component" value="Unassembled WGS sequence"/>
</dbReference>
<feature type="domain" description="Tip attachment protein J" evidence="2">
    <location>
        <begin position="351"/>
        <end position="502"/>
    </location>
</feature>
<dbReference type="EMBL" id="LFTY01000002">
    <property type="protein sequence ID" value="KMW56983.1"/>
    <property type="molecule type" value="Genomic_DNA"/>
</dbReference>
<dbReference type="InterPro" id="IPR055385">
    <property type="entry name" value="GpJ_HDII-ins2"/>
</dbReference>
<reference evidence="4 5" key="1">
    <citation type="submission" date="2015-06" db="EMBL/GenBank/DDBJ databases">
        <title>Draft genome sequence of an Alphaproteobacteria species associated to the Mediterranean sponge Oscarella lobularis.</title>
        <authorList>
            <person name="Jourda C."/>
            <person name="Santini S."/>
            <person name="Claverie J.-M."/>
        </authorList>
    </citation>
    <scope>NUCLEOTIDE SEQUENCE [LARGE SCALE GENOMIC DNA]</scope>
    <source>
        <strain evidence="4">IGS</strain>
    </source>
</reference>
<evidence type="ECO:0000259" key="3">
    <source>
        <dbReference type="Pfam" id="PF24801"/>
    </source>
</evidence>
<evidence type="ECO:0000313" key="5">
    <source>
        <dbReference type="Proteomes" id="UP000037178"/>
    </source>
</evidence>
<dbReference type="PATRIC" id="fig|1675527.3.peg.2040"/>
<name>A0A0J9GTW1_9RHOB</name>
<dbReference type="PANTHER" id="PTHR36251:SF2">
    <property type="entry name" value="GIFSY-2 PROPHAGE HOST SPECIFICITY PROTEIN J, PHAGE LAMBDA"/>
    <property type="match status" value="1"/>
</dbReference>
<dbReference type="STRING" id="1675527.AIOL_001941"/>
<evidence type="ECO:0000259" key="2">
    <source>
        <dbReference type="Pfam" id="PF13550"/>
    </source>
</evidence>
<protein>
    <submittedName>
        <fullName evidence="4">Phage tail fiber protein</fullName>
    </submittedName>
</protein>
<gene>
    <name evidence="4" type="ORF">AIOL_001941</name>
</gene>
<dbReference type="Pfam" id="PF13550">
    <property type="entry name" value="Phage-tail_3"/>
    <property type="match status" value="1"/>
</dbReference>
<comment type="caution">
    <text evidence="4">The sequence shown here is derived from an EMBL/GenBank/DDBJ whole genome shotgun (WGS) entry which is preliminary data.</text>
</comment>
<dbReference type="PANTHER" id="PTHR36251">
    <property type="entry name" value="FELS-1 PROPHAGE HOST SPECIFICITY PROTEIN-RELATED"/>
    <property type="match status" value="1"/>
</dbReference>
<dbReference type="InterPro" id="IPR032876">
    <property type="entry name" value="J_dom"/>
</dbReference>
<feature type="region of interest" description="Disordered" evidence="1">
    <location>
        <begin position="1"/>
        <end position="28"/>
    </location>
</feature>
<feature type="domain" description="Tip attachment protein J HDII-ins2" evidence="3">
    <location>
        <begin position="99"/>
        <end position="225"/>
    </location>
</feature>
<dbReference type="Pfam" id="PF24801">
    <property type="entry name" value="FNIII-A_GpJ"/>
    <property type="match status" value="1"/>
</dbReference>
<accession>A0A0J9GTW1</accession>
<dbReference type="AlphaFoldDB" id="A0A0J9GTW1"/>
<evidence type="ECO:0000256" key="1">
    <source>
        <dbReference type="SAM" id="MobiDB-lite"/>
    </source>
</evidence>
<evidence type="ECO:0000313" key="4">
    <source>
        <dbReference type="EMBL" id="KMW56983.1"/>
    </source>
</evidence>
<keyword evidence="5" id="KW-1185">Reference proteome</keyword>
<sequence length="806" mass="87247">MTDLTPIGGRKGGKGGGGSTRTPIEDPDNLLADSTAYVIDAVSEGEIAGWADEDFPAKCIYFDQTPLQNEDGSFNFEGVEYWLRTGTPDQEPVPGFSAVETEVNVGVEVEEALPVARTIAAADVDAIRIKIGLSALSTLNVENGDLTGATVTFAIDMQAGSAGWEEIGAYSITGKTTSGYQRSYRVELPEVRPVSIRVRRTMPDSDVSSIQDVIYFVSYTEIIDAKLCYPNTAYVALAVPAQAFGGRVPTRSYRLKGMKCWVPSNYDPETREYDDTSIWDGTFKLAFTDNPAFFTYTVFLEDRWGLGERIAPELVDKWRIYQIGKYCDELVDDGLGGLEPRFTMNGVMNTREAAYQVITQLSAAFRGVTYWGAGAVVPVQDAPSDPVKIVTNANVVDGAFNYAGTGLTARKTAVVASYRDKSDHFRVKAGIVFEDTDAIQRYGRRQADITLPFQTSRGGALRDAKWLVDTNTTQRETVNYQAGFDHAALRPGDKILISDKHRVGFRLGGRVLSISAHRRDIEVDAPVLLRAGETHTLLLANEVGEFREYAVAGSNAGDDDLATILTLQAQVPPTIKVGCVFVLTASDLPPRQFRAMSNTPEGHLFNIVALEDDPGKFARVEQGIRADDDAPFLLPDASPPAAPQNISVQVVWRDVPAGFVVTVGWERGGASPVARYRVDLTDADGIRTHIREVGTQAIDIPLLSAQTGAFAVHVAAENHLGVTSHFATKPFIVAKPASAEQQSAPLVAGAVNTYAMLCSSVAVQQGQTADGSTLCYEPGGTDRPAGTWQAMQIAEADVLALWYRIA</sequence>
<dbReference type="InterPro" id="IPR053171">
    <property type="entry name" value="Viral_Tip_Attach_Protein"/>
</dbReference>